<gene>
    <name evidence="1" type="ORF">BHK69_31180</name>
</gene>
<reference evidence="1 2" key="1">
    <citation type="journal article" date="2015" name="Antonie Van Leeuwenhoek">
        <title>Bosea vaviloviae sp. nov., a new species of slow-growing rhizobia isolated from nodules of the relict species Vavilovia formosa (Stev.) Fed.</title>
        <authorList>
            <person name="Safronova V.I."/>
            <person name="Kuznetsova I.G."/>
            <person name="Sazanova A.L."/>
            <person name="Kimeklis A.K."/>
            <person name="Belimov A.A."/>
            <person name="Andronov E.E."/>
            <person name="Pinaev A.G."/>
            <person name="Chizhevskaya E.P."/>
            <person name="Pukhaev A.R."/>
            <person name="Popov K.P."/>
            <person name="Willems A."/>
            <person name="Tikhonovich I.A."/>
        </authorList>
    </citation>
    <scope>NUCLEOTIDE SEQUENCE [LARGE SCALE GENOMIC DNA]</scope>
    <source>
        <strain evidence="1 2">Vaf18</strain>
        <plasmid evidence="1">unnamed1</plasmid>
    </source>
</reference>
<dbReference type="AlphaFoldDB" id="A0A1D7UCP9"/>
<evidence type="ECO:0008006" key="3">
    <source>
        <dbReference type="Google" id="ProtNLM"/>
    </source>
</evidence>
<name>A0A1D7UCP9_9HYPH</name>
<evidence type="ECO:0000313" key="2">
    <source>
        <dbReference type="Proteomes" id="UP000094969"/>
    </source>
</evidence>
<dbReference type="Pfam" id="PF11848">
    <property type="entry name" value="DUF3368"/>
    <property type="match status" value="1"/>
</dbReference>
<dbReference type="InterPro" id="IPR021799">
    <property type="entry name" value="PIN-like_prokaryotic"/>
</dbReference>
<dbReference type="KEGG" id="bvv:BHK69_31180"/>
<dbReference type="RefSeq" id="WP_069694335.1">
    <property type="nucleotide sequence ID" value="NZ_CP017148.1"/>
</dbReference>
<dbReference type="OrthoDB" id="8391751at2"/>
<accession>A0A1D7UCP9</accession>
<dbReference type="EMBL" id="CP017148">
    <property type="protein sequence ID" value="AOO85152.1"/>
    <property type="molecule type" value="Genomic_DNA"/>
</dbReference>
<keyword evidence="1" id="KW-0614">Plasmid</keyword>
<protein>
    <recommendedName>
        <fullName evidence="3">PIN domain-containing protein</fullName>
    </recommendedName>
</protein>
<dbReference type="Proteomes" id="UP000094969">
    <property type="component" value="Plasmid unnamed1"/>
</dbReference>
<sequence>MTFSSCLTEEDSTLALDSSVVINLLATQRARPILRALSRPILITDNVVREIDQGATNGRAEIDLLRQMIVDETVRIIELSEQALHTFFELVAGSAAESLGDGEAATLAFASANHCSAAIDEKKATRLSAARFTSLRLATTVDILAHDAVRSAIGQGALAEAALQALQQARMQVREHQFGWVLDLIGPDNVATCTSLRRLANRHANGLKAKTA</sequence>
<geneLocation type="plasmid" evidence="1 2">
    <name>unnamed1</name>
</geneLocation>
<organism evidence="1 2">
    <name type="scientific">Bosea vaviloviae</name>
    <dbReference type="NCBI Taxonomy" id="1526658"/>
    <lineage>
        <taxon>Bacteria</taxon>
        <taxon>Pseudomonadati</taxon>
        <taxon>Pseudomonadota</taxon>
        <taxon>Alphaproteobacteria</taxon>
        <taxon>Hyphomicrobiales</taxon>
        <taxon>Boseaceae</taxon>
        <taxon>Bosea</taxon>
    </lineage>
</organism>
<keyword evidence="2" id="KW-1185">Reference proteome</keyword>
<proteinExistence type="predicted"/>
<evidence type="ECO:0000313" key="1">
    <source>
        <dbReference type="EMBL" id="AOO85152.1"/>
    </source>
</evidence>